<sequence>MEPLMSFEGYQVIENLTQSNNLLNNFYQQMGYTIQGNPKETIITPPASTNPEAELKPEVKK</sequence>
<protein>
    <submittedName>
        <fullName evidence="2">Uncharacterized protein</fullName>
    </submittedName>
</protein>
<evidence type="ECO:0000313" key="2">
    <source>
        <dbReference type="EMBL" id="QJD95982.1"/>
    </source>
</evidence>
<name>A0A7L5DXZ4_9SPHI</name>
<dbReference type="RefSeq" id="WP_169606995.1">
    <property type="nucleotide sequence ID" value="NZ_CP051682.1"/>
</dbReference>
<dbReference type="KEGG" id="mrob:HH214_08875"/>
<organism evidence="2 3">
    <name type="scientific">Mucilaginibacter robiniae</name>
    <dbReference type="NCBI Taxonomy" id="2728022"/>
    <lineage>
        <taxon>Bacteria</taxon>
        <taxon>Pseudomonadati</taxon>
        <taxon>Bacteroidota</taxon>
        <taxon>Sphingobacteriia</taxon>
        <taxon>Sphingobacteriales</taxon>
        <taxon>Sphingobacteriaceae</taxon>
        <taxon>Mucilaginibacter</taxon>
    </lineage>
</organism>
<reference evidence="2 3" key="1">
    <citation type="submission" date="2020-04" db="EMBL/GenBank/DDBJ databases">
        <title>Genome sequencing of novel species.</title>
        <authorList>
            <person name="Heo J."/>
            <person name="Kim S.-J."/>
            <person name="Kim J.-S."/>
            <person name="Hong S.-B."/>
            <person name="Kwon S.-W."/>
        </authorList>
    </citation>
    <scope>NUCLEOTIDE SEQUENCE [LARGE SCALE GENOMIC DNA]</scope>
    <source>
        <strain evidence="2 3">F39-2</strain>
    </source>
</reference>
<gene>
    <name evidence="2" type="ORF">HH214_08875</name>
</gene>
<evidence type="ECO:0000256" key="1">
    <source>
        <dbReference type="SAM" id="MobiDB-lite"/>
    </source>
</evidence>
<dbReference type="EMBL" id="CP051682">
    <property type="protein sequence ID" value="QJD95982.1"/>
    <property type="molecule type" value="Genomic_DNA"/>
</dbReference>
<proteinExistence type="predicted"/>
<accession>A0A7L5DXZ4</accession>
<feature type="region of interest" description="Disordered" evidence="1">
    <location>
        <begin position="38"/>
        <end position="61"/>
    </location>
</feature>
<dbReference type="AlphaFoldDB" id="A0A7L5DXZ4"/>
<keyword evidence="3" id="KW-1185">Reference proteome</keyword>
<dbReference type="Proteomes" id="UP000503278">
    <property type="component" value="Chromosome"/>
</dbReference>
<evidence type="ECO:0000313" key="3">
    <source>
        <dbReference type="Proteomes" id="UP000503278"/>
    </source>
</evidence>